<dbReference type="EMBL" id="LPEQ01000009">
    <property type="protein sequence ID" value="KVV57906.1"/>
    <property type="molecule type" value="Genomic_DNA"/>
</dbReference>
<keyword evidence="1" id="KW-0812">Transmembrane</keyword>
<evidence type="ECO:0000256" key="1">
    <source>
        <dbReference type="SAM" id="Phobius"/>
    </source>
</evidence>
<evidence type="ECO:0000313" key="3">
    <source>
        <dbReference type="Proteomes" id="UP000062317"/>
    </source>
</evidence>
<keyword evidence="1" id="KW-1133">Transmembrane helix</keyword>
<feature type="transmembrane region" description="Helical" evidence="1">
    <location>
        <begin position="169"/>
        <end position="188"/>
    </location>
</feature>
<proteinExistence type="predicted"/>
<keyword evidence="3" id="KW-1185">Reference proteome</keyword>
<dbReference type="NCBIfam" id="NF041560">
    <property type="entry name" value="T6SS_Burk_ExIF"/>
    <property type="match status" value="1"/>
</dbReference>
<evidence type="ECO:0000313" key="2">
    <source>
        <dbReference type="EMBL" id="KVV57906.1"/>
    </source>
</evidence>
<reference evidence="2 3" key="1">
    <citation type="submission" date="2015-11" db="EMBL/GenBank/DDBJ databases">
        <title>Expanding the genomic diversity of Burkholderia species for the development of highly accurate diagnostics.</title>
        <authorList>
            <person name="Sahl J."/>
            <person name="Keim P."/>
            <person name="Wagner D."/>
        </authorList>
    </citation>
    <scope>NUCLEOTIDE SEQUENCE [LARGE SCALE GENOMIC DNA]</scope>
    <source>
        <strain evidence="2 3">MSMB1301WGS</strain>
    </source>
</reference>
<gene>
    <name evidence="2" type="ORF">WT27_23525</name>
</gene>
<keyword evidence="1" id="KW-0472">Membrane</keyword>
<feature type="transmembrane region" description="Helical" evidence="1">
    <location>
        <begin position="136"/>
        <end position="157"/>
    </location>
</feature>
<sequence>MSSEREYAVQVMRGTISRLKCRRRQQDFVLNETEHAYMQATAAGAALAGMGASAIGLIQSSANSEEEADWVEFELDGKQIEGWLWKMPMRDGDEVEIVAEPRPRDRYFAYSMRRVADDMVAVYPHATRGRTALYRWLMKIMLWFFVPIYALMCFMLSRDAGGIDTTTLVTVLGGAGVFSLMIFWILFYRGYLKMKRFAKLAEVIFSCYGWGDVRRINLVRSSKRMRPEHRDVDYGIYYFRYRPEDI</sequence>
<name>A0A119DTC1_9BURK</name>
<protein>
    <submittedName>
        <fullName evidence="2">Uncharacterized protein</fullName>
    </submittedName>
</protein>
<comment type="caution">
    <text evidence="2">The sequence shown here is derived from an EMBL/GenBank/DDBJ whole genome shotgun (WGS) entry which is preliminary data.</text>
</comment>
<dbReference type="RefSeq" id="WP_060103009.1">
    <property type="nucleotide sequence ID" value="NZ_LPEQ01000009.1"/>
</dbReference>
<dbReference type="InterPro" id="IPR048130">
    <property type="entry name" value="T6SS_ExIF-like"/>
</dbReference>
<organism evidence="2 3">
    <name type="scientific">Burkholderia territorii</name>
    <dbReference type="NCBI Taxonomy" id="1503055"/>
    <lineage>
        <taxon>Bacteria</taxon>
        <taxon>Pseudomonadati</taxon>
        <taxon>Pseudomonadota</taxon>
        <taxon>Betaproteobacteria</taxon>
        <taxon>Burkholderiales</taxon>
        <taxon>Burkholderiaceae</taxon>
        <taxon>Burkholderia</taxon>
        <taxon>Burkholderia cepacia complex</taxon>
    </lineage>
</organism>
<accession>A0A119DTC1</accession>
<dbReference type="AlphaFoldDB" id="A0A119DTC1"/>
<dbReference type="Proteomes" id="UP000062317">
    <property type="component" value="Unassembled WGS sequence"/>
</dbReference>